<dbReference type="AlphaFoldDB" id="A0A2M4DE25"/>
<sequence length="90" mass="10176">MMKGSHVLRVVFTVMLPWIRSNSAFIKWLDSAFSTRGQHSFTYFSRYFGKRHEKELSSSKPFGLSLGWNSGIFSNHAFSTGPLKCSTPPA</sequence>
<protein>
    <submittedName>
        <fullName evidence="1">Putative secreted protein</fullName>
    </submittedName>
</protein>
<reference evidence="1" key="1">
    <citation type="submission" date="2018-01" db="EMBL/GenBank/DDBJ databases">
        <title>An insight into the sialome of Amazonian anophelines.</title>
        <authorList>
            <person name="Ribeiro J.M."/>
            <person name="Scarpassa V."/>
            <person name="Calvo E."/>
        </authorList>
    </citation>
    <scope>NUCLEOTIDE SEQUENCE</scope>
</reference>
<organism evidence="1">
    <name type="scientific">Anopheles darlingi</name>
    <name type="common">Mosquito</name>
    <dbReference type="NCBI Taxonomy" id="43151"/>
    <lineage>
        <taxon>Eukaryota</taxon>
        <taxon>Metazoa</taxon>
        <taxon>Ecdysozoa</taxon>
        <taxon>Arthropoda</taxon>
        <taxon>Hexapoda</taxon>
        <taxon>Insecta</taxon>
        <taxon>Pterygota</taxon>
        <taxon>Neoptera</taxon>
        <taxon>Endopterygota</taxon>
        <taxon>Diptera</taxon>
        <taxon>Nematocera</taxon>
        <taxon>Culicoidea</taxon>
        <taxon>Culicidae</taxon>
        <taxon>Anophelinae</taxon>
        <taxon>Anopheles</taxon>
    </lineage>
</organism>
<evidence type="ECO:0000313" key="1">
    <source>
        <dbReference type="EMBL" id="MBW75812.1"/>
    </source>
</evidence>
<proteinExistence type="predicted"/>
<name>A0A2M4DE25_ANODA</name>
<accession>A0A2M4DE25</accession>
<dbReference type="EMBL" id="GGFL01011634">
    <property type="protein sequence ID" value="MBW75812.1"/>
    <property type="molecule type" value="Transcribed_RNA"/>
</dbReference>